<dbReference type="InterPro" id="IPR036157">
    <property type="entry name" value="dUTPase-like_sf"/>
</dbReference>
<keyword evidence="9" id="KW-1185">Reference proteome</keyword>
<evidence type="ECO:0000256" key="3">
    <source>
        <dbReference type="ARBA" id="ARBA00022801"/>
    </source>
</evidence>
<dbReference type="Gene3D" id="2.70.40.10">
    <property type="match status" value="1"/>
</dbReference>
<protein>
    <recommendedName>
        <fullName evidence="2">dUTP diphosphatase</fullName>
        <ecNumber evidence="2">3.6.1.23</ecNumber>
    </recommendedName>
</protein>
<dbReference type="InterPro" id="IPR029054">
    <property type="entry name" value="dUTPase-like"/>
</dbReference>
<reference evidence="8 9" key="1">
    <citation type="submission" date="2018-06" db="EMBL/GenBank/DDBJ databases">
        <authorList>
            <consortium name="Pathogen Informatics"/>
            <person name="Doyle S."/>
        </authorList>
    </citation>
    <scope>NUCLEOTIDE SEQUENCE [LARGE SCALE GENOMIC DNA]</scope>
    <source>
        <strain evidence="8 9">NCTC12020</strain>
    </source>
</reference>
<dbReference type="SUPFAM" id="SSF51283">
    <property type="entry name" value="dUTPase-like"/>
    <property type="match status" value="1"/>
</dbReference>
<keyword evidence="4" id="KW-0546">Nucleotide metabolism</keyword>
<keyword evidence="3 8" id="KW-0378">Hydrolase</keyword>
<evidence type="ECO:0000256" key="2">
    <source>
        <dbReference type="ARBA" id="ARBA00012379"/>
    </source>
</evidence>
<dbReference type="RefSeq" id="WP_218564754.1">
    <property type="nucleotide sequence ID" value="NZ_UHIO01000001.1"/>
</dbReference>
<dbReference type="GO" id="GO:0000287">
    <property type="term" value="F:magnesium ion binding"/>
    <property type="evidence" value="ECO:0007669"/>
    <property type="project" value="InterPro"/>
</dbReference>
<dbReference type="CDD" id="cd07557">
    <property type="entry name" value="trimeric_dUTPase"/>
    <property type="match status" value="1"/>
</dbReference>
<dbReference type="AlphaFoldDB" id="A0A380NKA2"/>
<evidence type="ECO:0000256" key="1">
    <source>
        <dbReference type="ARBA" id="ARBA00006581"/>
    </source>
</evidence>
<dbReference type="InterPro" id="IPR008181">
    <property type="entry name" value="dUTPase"/>
</dbReference>
<dbReference type="PANTHER" id="PTHR11241">
    <property type="entry name" value="DEOXYURIDINE 5'-TRIPHOSPHATE NUCLEOTIDOHYDROLASE"/>
    <property type="match status" value="1"/>
</dbReference>
<dbReference type="GO" id="GO:0046081">
    <property type="term" value="P:dUTP catabolic process"/>
    <property type="evidence" value="ECO:0007669"/>
    <property type="project" value="InterPro"/>
</dbReference>
<sequence>MKRGFIVTNDSVSKPKRSTSRSAGYDFVSPVEVLIKPGDKVMIDSCVRVYCNKNEYLACHIRSSLGSRGITLTNCTGIIDSDYFDTGNTIKMMLINNGEEPVLIDKGDRVMQGIFCEYLLADDDDVTVERTGGLGSTGN</sequence>
<organism evidence="8 9">
    <name type="scientific">Veillonella criceti</name>
    <dbReference type="NCBI Taxonomy" id="103891"/>
    <lineage>
        <taxon>Bacteria</taxon>
        <taxon>Bacillati</taxon>
        <taxon>Bacillota</taxon>
        <taxon>Negativicutes</taxon>
        <taxon>Veillonellales</taxon>
        <taxon>Veillonellaceae</taxon>
        <taxon>Veillonella</taxon>
    </lineage>
</organism>
<evidence type="ECO:0000313" key="8">
    <source>
        <dbReference type="EMBL" id="SUP42290.1"/>
    </source>
</evidence>
<evidence type="ECO:0000256" key="4">
    <source>
        <dbReference type="ARBA" id="ARBA00023080"/>
    </source>
</evidence>
<evidence type="ECO:0000256" key="5">
    <source>
        <dbReference type="ARBA" id="ARBA00047686"/>
    </source>
</evidence>
<name>A0A380NKA2_9FIRM</name>
<evidence type="ECO:0000259" key="7">
    <source>
        <dbReference type="Pfam" id="PF00692"/>
    </source>
</evidence>
<evidence type="ECO:0000256" key="6">
    <source>
        <dbReference type="SAM" id="MobiDB-lite"/>
    </source>
</evidence>
<proteinExistence type="inferred from homology"/>
<evidence type="ECO:0000313" key="9">
    <source>
        <dbReference type="Proteomes" id="UP000255367"/>
    </source>
</evidence>
<feature type="region of interest" description="Disordered" evidence="6">
    <location>
        <begin position="1"/>
        <end position="21"/>
    </location>
</feature>
<comment type="similarity">
    <text evidence="1">Belongs to the dUTPase family.</text>
</comment>
<dbReference type="Proteomes" id="UP000255367">
    <property type="component" value="Unassembled WGS sequence"/>
</dbReference>
<dbReference type="Pfam" id="PF00692">
    <property type="entry name" value="dUTPase"/>
    <property type="match status" value="1"/>
</dbReference>
<feature type="domain" description="dUTPase-like" evidence="7">
    <location>
        <begin position="13"/>
        <end position="119"/>
    </location>
</feature>
<accession>A0A380NKA2</accession>
<dbReference type="GO" id="GO:0006226">
    <property type="term" value="P:dUMP biosynthetic process"/>
    <property type="evidence" value="ECO:0007669"/>
    <property type="project" value="InterPro"/>
</dbReference>
<dbReference type="PANTHER" id="PTHR11241:SF0">
    <property type="entry name" value="DEOXYURIDINE 5'-TRIPHOSPHATE NUCLEOTIDOHYDROLASE"/>
    <property type="match status" value="1"/>
</dbReference>
<comment type="catalytic activity">
    <reaction evidence="5">
        <text>dUTP + H2O = dUMP + diphosphate + H(+)</text>
        <dbReference type="Rhea" id="RHEA:10248"/>
        <dbReference type="ChEBI" id="CHEBI:15377"/>
        <dbReference type="ChEBI" id="CHEBI:15378"/>
        <dbReference type="ChEBI" id="CHEBI:33019"/>
        <dbReference type="ChEBI" id="CHEBI:61555"/>
        <dbReference type="ChEBI" id="CHEBI:246422"/>
        <dbReference type="EC" id="3.6.1.23"/>
    </reaction>
</comment>
<dbReference type="GO" id="GO:0004170">
    <property type="term" value="F:dUTP diphosphatase activity"/>
    <property type="evidence" value="ECO:0007669"/>
    <property type="project" value="UniProtKB-EC"/>
</dbReference>
<dbReference type="EMBL" id="UHIO01000001">
    <property type="protein sequence ID" value="SUP42290.1"/>
    <property type="molecule type" value="Genomic_DNA"/>
</dbReference>
<dbReference type="EC" id="3.6.1.23" evidence="2"/>
<gene>
    <name evidence="8" type="primary">dut_2</name>
    <name evidence="8" type="ORF">NCTC12020_00847</name>
</gene>
<dbReference type="InterPro" id="IPR033704">
    <property type="entry name" value="dUTPase_trimeric"/>
</dbReference>